<dbReference type="Proteomes" id="UP000314294">
    <property type="component" value="Unassembled WGS sequence"/>
</dbReference>
<keyword evidence="1" id="KW-0472">Membrane</keyword>
<keyword evidence="1" id="KW-1133">Transmembrane helix</keyword>
<protein>
    <submittedName>
        <fullName evidence="2">Uncharacterized protein</fullName>
    </submittedName>
</protein>
<sequence length="69" mass="7507">MEESLLGFQSNVTSGDPAVLCFPHRDVPALLSLLYLFTVLLLFVVEVQDVLDARMSGPDLEGVPVVHVP</sequence>
<evidence type="ECO:0000313" key="2">
    <source>
        <dbReference type="EMBL" id="TNN33944.1"/>
    </source>
</evidence>
<evidence type="ECO:0000256" key="1">
    <source>
        <dbReference type="SAM" id="Phobius"/>
    </source>
</evidence>
<gene>
    <name evidence="2" type="ORF">EYF80_055888</name>
</gene>
<organism evidence="2 3">
    <name type="scientific">Liparis tanakae</name>
    <name type="common">Tanaka's snailfish</name>
    <dbReference type="NCBI Taxonomy" id="230148"/>
    <lineage>
        <taxon>Eukaryota</taxon>
        <taxon>Metazoa</taxon>
        <taxon>Chordata</taxon>
        <taxon>Craniata</taxon>
        <taxon>Vertebrata</taxon>
        <taxon>Euteleostomi</taxon>
        <taxon>Actinopterygii</taxon>
        <taxon>Neopterygii</taxon>
        <taxon>Teleostei</taxon>
        <taxon>Neoteleostei</taxon>
        <taxon>Acanthomorphata</taxon>
        <taxon>Eupercaria</taxon>
        <taxon>Perciformes</taxon>
        <taxon>Cottioidei</taxon>
        <taxon>Cottales</taxon>
        <taxon>Liparidae</taxon>
        <taxon>Liparis</taxon>
    </lineage>
</organism>
<keyword evidence="3" id="KW-1185">Reference proteome</keyword>
<keyword evidence="1" id="KW-0812">Transmembrane</keyword>
<dbReference type="AlphaFoldDB" id="A0A4Z2EZX5"/>
<accession>A0A4Z2EZX5</accession>
<proteinExistence type="predicted"/>
<evidence type="ECO:0000313" key="3">
    <source>
        <dbReference type="Proteomes" id="UP000314294"/>
    </source>
</evidence>
<dbReference type="EMBL" id="SRLO01002080">
    <property type="protein sequence ID" value="TNN33944.1"/>
    <property type="molecule type" value="Genomic_DNA"/>
</dbReference>
<reference evidence="2 3" key="1">
    <citation type="submission" date="2019-03" db="EMBL/GenBank/DDBJ databases">
        <title>First draft genome of Liparis tanakae, snailfish: a comprehensive survey of snailfish specific genes.</title>
        <authorList>
            <person name="Kim W."/>
            <person name="Song I."/>
            <person name="Jeong J.-H."/>
            <person name="Kim D."/>
            <person name="Kim S."/>
            <person name="Ryu S."/>
            <person name="Song J.Y."/>
            <person name="Lee S.K."/>
        </authorList>
    </citation>
    <scope>NUCLEOTIDE SEQUENCE [LARGE SCALE GENOMIC DNA]</scope>
    <source>
        <tissue evidence="2">Muscle</tissue>
    </source>
</reference>
<name>A0A4Z2EZX5_9TELE</name>
<comment type="caution">
    <text evidence="2">The sequence shown here is derived from an EMBL/GenBank/DDBJ whole genome shotgun (WGS) entry which is preliminary data.</text>
</comment>
<feature type="transmembrane region" description="Helical" evidence="1">
    <location>
        <begin position="27"/>
        <end position="45"/>
    </location>
</feature>